<gene>
    <name evidence="1" type="ORF">TUST1-15_00465</name>
</gene>
<sequence>MQKQILTSQKRNMYILSRCKVLVKNGQVCHLHEDGNVYTVPYANTVFIGLAEGTSITNEAMSMLAANGVIVFWTKGGGYDMFAADIICHLPQADYRPTKYMQNWVRLWLDEEKKLSAAKEILKMRVDSLSTHVHDFGVDVENKRVSSIVNKFDKGVTQATSFESLLGHEGTFVKSLYKEYALEYEIEFKRDHKSADNYNKFLTLGNYYAYGIARSSLWALGIDNSFPLLHGSTRRGGLVFDVADIIKTSIILPLAFHAADQGMSNTEFKRSCVAYFDKNDILAYLINNIKRLCMENSDVHQD</sequence>
<proteinExistence type="evidence at protein level"/>
<accession>A0ACD6B8J2</accession>
<organism evidence="1">
    <name type="scientific">Vibrio phage ICP1_2005_A</name>
    <dbReference type="NCBI Taxonomy" id="979528"/>
    <lineage>
        <taxon>Viruses</taxon>
        <taxon>Duplodnaviria</taxon>
        <taxon>Heunggongvirae</taxon>
        <taxon>Uroviricota</taxon>
        <taxon>Caudoviricetes</taxon>
        <taxon>Mohonavirus</taxon>
    </lineage>
</organism>
<name>A0ACD6B8J2_9CAUD</name>
<reference evidence="2" key="2">
    <citation type="submission" date="2014-08" db="PDB data bank">
        <title>To be published.</title>
        <authorList>
            <person name="Savchenko A."/>
        </authorList>
    </citation>
    <scope>X-RAY CRYSTALLOGRAPHY (2.13 ANGSTROMS) OF 1-302</scope>
</reference>
<protein>
    <submittedName>
        <fullName evidence="1">Uncharacterized protein</fullName>
    </submittedName>
</protein>
<dbReference type="EMBL" id="HQ641352">
    <property type="protein sequence ID" value="ADX89045.1"/>
    <property type="molecule type" value="Genomic_DNA"/>
</dbReference>
<keyword evidence="2" id="KW-0002">3D-structure</keyword>
<accession>F1D4K1</accession>
<evidence type="ECO:0007829" key="2">
    <source>
        <dbReference type="PDB" id="4W8K"/>
    </source>
</evidence>
<reference evidence="1" key="1">
    <citation type="journal article" date="2011" name="MBio">
        <title>Evidence of a dominant lineage of Vibrio cholerae-specific lytic bacteriophages shed by cholera patients over a 10-year period in Dhaka, Bangladesh.</title>
        <authorList>
            <person name="Seed K.D."/>
            <person name="Bodi K.L."/>
            <person name="Kropinski A.M."/>
            <person name="Ackermann H.W."/>
            <person name="Calderwood S.B."/>
            <person name="Qadri F."/>
            <person name="Camilli A."/>
        </authorList>
    </citation>
    <scope>NUCLEOTIDE SEQUENCE</scope>
</reference>
<dbReference type="PDB" id="4W8K">
    <property type="method" value="X-ray"/>
    <property type="resolution" value="2.13 A"/>
    <property type="chains" value="A/B=1-302"/>
</dbReference>
<evidence type="ECO:0000313" key="1">
    <source>
        <dbReference type="EMBL" id="ADX89045.1"/>
    </source>
</evidence>